<accession>A0A8M8UZ87</accession>
<dbReference type="FunFam" id="3.30.900.10:FF:000009">
    <property type="entry name" value="Meiosis-specific protein ASY2"/>
    <property type="match status" value="1"/>
</dbReference>
<organism evidence="15 16">
    <name type="scientific">Sesamum indicum</name>
    <name type="common">Oriental sesame</name>
    <name type="synonym">Sesamum orientale</name>
    <dbReference type="NCBI Taxonomy" id="4182"/>
    <lineage>
        <taxon>Eukaryota</taxon>
        <taxon>Viridiplantae</taxon>
        <taxon>Streptophyta</taxon>
        <taxon>Embryophyta</taxon>
        <taxon>Tracheophyta</taxon>
        <taxon>Spermatophyta</taxon>
        <taxon>Magnoliopsida</taxon>
        <taxon>eudicotyledons</taxon>
        <taxon>Gunneridae</taxon>
        <taxon>Pentapetalae</taxon>
        <taxon>asterids</taxon>
        <taxon>lamiids</taxon>
        <taxon>Lamiales</taxon>
        <taxon>Pedaliaceae</taxon>
        <taxon>Sesamum</taxon>
    </lineage>
</organism>
<evidence type="ECO:0000259" key="13">
    <source>
        <dbReference type="PROSITE" id="PS50934"/>
    </source>
</evidence>
<feature type="region of interest" description="Disordered" evidence="11">
    <location>
        <begin position="661"/>
        <end position="698"/>
    </location>
</feature>
<feature type="region of interest" description="Disordered" evidence="11">
    <location>
        <begin position="1"/>
        <end position="25"/>
    </location>
</feature>
<evidence type="ECO:0000256" key="4">
    <source>
        <dbReference type="ARBA" id="ARBA00022454"/>
    </source>
</evidence>
<dbReference type="Proteomes" id="UP000504604">
    <property type="component" value="Linkage group LG8"/>
</dbReference>
<evidence type="ECO:0000256" key="9">
    <source>
        <dbReference type="ARBA" id="ARBA00037324"/>
    </source>
</evidence>
<comment type="subcellular location">
    <subcellularLocation>
        <location evidence="2">Chromosome</location>
    </subcellularLocation>
    <subcellularLocation>
        <location evidence="1">Nucleus</location>
    </subcellularLocation>
</comment>
<dbReference type="PROSITE" id="PS50934">
    <property type="entry name" value="SWIRM"/>
    <property type="match status" value="1"/>
</dbReference>
<dbReference type="PROSITE" id="PS50969">
    <property type="entry name" value="FCP1"/>
    <property type="match status" value="1"/>
</dbReference>
<evidence type="ECO:0000256" key="6">
    <source>
        <dbReference type="ARBA" id="ARBA00022912"/>
    </source>
</evidence>
<keyword evidence="6" id="KW-0904">Protein phosphatase</keyword>
<dbReference type="InterPro" id="IPR003511">
    <property type="entry name" value="HORMA_dom"/>
</dbReference>
<dbReference type="AlphaFoldDB" id="A0A8M8UZ87"/>
<dbReference type="InterPro" id="IPR051294">
    <property type="entry name" value="HORMA_MeioticProgression"/>
</dbReference>
<dbReference type="InterPro" id="IPR008802">
    <property type="entry name" value="REF"/>
</dbReference>
<comment type="similarity">
    <text evidence="3">Belongs to the REF/SRPP family.</text>
</comment>
<dbReference type="PANTHER" id="PTHR48225:SF7">
    <property type="entry name" value="MEIOSIS-SPECIFIC PROTEIN HOP1"/>
    <property type="match status" value="1"/>
</dbReference>
<comment type="function">
    <text evidence="9">Probable phosphatase.</text>
</comment>
<evidence type="ECO:0000256" key="7">
    <source>
        <dbReference type="ARBA" id="ARBA00023242"/>
    </source>
</evidence>
<keyword evidence="8" id="KW-0469">Meiosis</keyword>
<dbReference type="PANTHER" id="PTHR48225">
    <property type="entry name" value="HORMA DOMAIN-CONTAINING PROTEIN 1"/>
    <property type="match status" value="1"/>
</dbReference>
<feature type="compositionally biased region" description="Acidic residues" evidence="11">
    <location>
        <begin position="661"/>
        <end position="676"/>
    </location>
</feature>
<reference evidence="16" key="1">
    <citation type="submission" date="2025-08" db="UniProtKB">
        <authorList>
            <consortium name="RefSeq"/>
        </authorList>
    </citation>
    <scope>IDENTIFICATION</scope>
</reference>
<feature type="compositionally biased region" description="Acidic residues" evidence="11">
    <location>
        <begin position="687"/>
        <end position="698"/>
    </location>
</feature>
<evidence type="ECO:0000256" key="3">
    <source>
        <dbReference type="ARBA" id="ARBA00009737"/>
    </source>
</evidence>
<feature type="domain" description="HORMA" evidence="12">
    <location>
        <begin position="441"/>
        <end position="655"/>
    </location>
</feature>
<evidence type="ECO:0000256" key="10">
    <source>
        <dbReference type="ARBA" id="ARBA00038355"/>
    </source>
</evidence>
<dbReference type="RefSeq" id="XP_020551697.1">
    <property type="nucleotide sequence ID" value="XM_020696038.1"/>
</dbReference>
<dbReference type="Pfam" id="PF02301">
    <property type="entry name" value="HORMA"/>
    <property type="match status" value="1"/>
</dbReference>
<keyword evidence="15" id="KW-1185">Reference proteome</keyword>
<evidence type="ECO:0000256" key="2">
    <source>
        <dbReference type="ARBA" id="ARBA00004286"/>
    </source>
</evidence>
<dbReference type="Pfam" id="PF05755">
    <property type="entry name" value="REF"/>
    <property type="match status" value="1"/>
</dbReference>
<evidence type="ECO:0000256" key="1">
    <source>
        <dbReference type="ARBA" id="ARBA00004123"/>
    </source>
</evidence>
<dbReference type="FunFam" id="3.40.50.1000:FF:000015">
    <property type="entry name" value="CTD small phosphatase-like protein 2"/>
    <property type="match status" value="1"/>
</dbReference>
<dbReference type="SUPFAM" id="SSF56784">
    <property type="entry name" value="HAD-like"/>
    <property type="match status" value="1"/>
</dbReference>
<dbReference type="InterPro" id="IPR011948">
    <property type="entry name" value="Dullard_phosphatase"/>
</dbReference>
<name>A0A8M8UZ87_SESIN</name>
<keyword evidence="5" id="KW-0378">Hydrolase</keyword>
<dbReference type="PROSITE" id="PS50815">
    <property type="entry name" value="HORMA"/>
    <property type="match status" value="1"/>
</dbReference>
<dbReference type="InterPro" id="IPR023214">
    <property type="entry name" value="HAD_sf"/>
</dbReference>
<dbReference type="InterPro" id="IPR004274">
    <property type="entry name" value="FCP1_dom"/>
</dbReference>
<sequence>MQTKKKSTGRNSRELASPRVSRQQKKLVENVQVQGKKVTELITSSARKKKVVGTLSKTIEEPVGGTNLDTKFRLVDDDSNACLGFHAEHEFSNSFIIKDNDNGAANCVSDTIFSPSFHIARSVGGEISTEADFCKFFQHDNQQIQDCGKENIQIDCPGGRVLSPEVSAIYLSMKNSNLECIDENNQDHMSVDVCQEDEDAEEYDDFDPYYFIKNLPELSTVVPTFRPVLLPKQTRSCPSTTLVLDLDETLVHSTLEPCDDADFTFSVNFNLKDHTVYVRCRPHLTDFLERVSRLFEIIIFTASQSIYAEQLLNVLDPRRKIFRHRVYRDSCVFVDGNYLKDLSVLGRDLAHVIIIDNSPQAFGFQVDNGIPIESWFDDRSDTELLLLLPFLESLVGVQDVRPFIARKYNLREKIEAAVSPLEYNADTVVAQKVEESEITEQDSLLLTRNLLRIAIFNISYIRGLFPEKYFNDKSVPALDMKIKKLMPMDAESRRLIDWMEKGVYDALQKKYLKTLLFCVCEAVDGPMIEEYAFSFSYSNSDSQEVSMNINRSGKKKGGTFKYNSKTEITPSQMRSSACKMVRTLIQLMRTLDKMPEERTVLMKLLYYDDVTPMDYEPPFFRGCTGEEAHNPWNKNPLKMEVGKVNSKHLVLALKVKSVLDPCEDENNDNQDDEESLGADSLQKDQYSESDSEISNSDDDQYIVAPAQKQQFQEDNGAIDEDDTQDPVEDELQLERVKDWISSYHLDTVELTDVLSIFPDISVVLIEEIMDKLVKEGLISKAEEESYVINKKKKFDYEFDAVKEEADGQVVPHGKAGTVSVDHMYMKALYHTLPMNYITVTKLHNKLEGEATQTMVRKLIDKMTQDGFVEAGSNRRLGKRVIHSDITRKKLVEVKKLLNIDAMDLDVKESLNKSNHPESEIIAGNKNKDLSTCGGLHSIGSDITRTRGRSDAYVSDSTRTDQAIAKKREHGGNTPTSRAEPAASRESFVPGVDDGRANGNTNNGDAMDIVMESRSTQDKCLRKTSTRPCTKIDTKPKSEERNCRTKEMASSEVEVQRNDVQLKHLGFVRILTINALVLVSNLYDNAKQNSGSLKSAVDTVENAVTTVVGPVYERLKGVPVELLVFLDKKVDEATHKFDECAPPTAKKVVFKAHLLAKKAAEAVEDLAEEAKVAGPLAALTRAGTISKHFAVAQLALVWYKVNEYPALHGVAEMAIPTAAHWSEKYNNLIKNMAAKGYSFFNYVPLVPIEEFAKSYKQVEAAAGKKTDGASSSGSDSDKE</sequence>
<evidence type="ECO:0000313" key="16">
    <source>
        <dbReference type="RefSeq" id="XP_020551697.1"/>
    </source>
</evidence>
<protein>
    <submittedName>
        <fullName evidence="16">Uncharacterized protein LOC105168412</fullName>
    </submittedName>
</protein>
<feature type="region of interest" description="Disordered" evidence="11">
    <location>
        <begin position="949"/>
        <end position="1004"/>
    </location>
</feature>
<evidence type="ECO:0000313" key="15">
    <source>
        <dbReference type="Proteomes" id="UP000504604"/>
    </source>
</evidence>
<dbReference type="Pfam" id="PF03031">
    <property type="entry name" value="NIF"/>
    <property type="match status" value="1"/>
</dbReference>
<dbReference type="InterPro" id="IPR036412">
    <property type="entry name" value="HAD-like_sf"/>
</dbReference>
<gene>
    <name evidence="16" type="primary">LOC105168412</name>
</gene>
<dbReference type="NCBIfam" id="TIGR02251">
    <property type="entry name" value="HIF-SF_euk"/>
    <property type="match status" value="1"/>
</dbReference>
<keyword evidence="7" id="KW-0539">Nucleus</keyword>
<evidence type="ECO:0000256" key="8">
    <source>
        <dbReference type="ARBA" id="ARBA00023254"/>
    </source>
</evidence>
<dbReference type="GO" id="GO:0004721">
    <property type="term" value="F:phosphoprotein phosphatase activity"/>
    <property type="evidence" value="ECO:0007669"/>
    <property type="project" value="UniProtKB-KW"/>
</dbReference>
<dbReference type="Gene3D" id="3.40.50.1000">
    <property type="entry name" value="HAD superfamily/HAD-like"/>
    <property type="match status" value="1"/>
</dbReference>
<evidence type="ECO:0000259" key="12">
    <source>
        <dbReference type="PROSITE" id="PS50815"/>
    </source>
</evidence>
<dbReference type="InterPro" id="IPR007526">
    <property type="entry name" value="SWIRM"/>
</dbReference>
<dbReference type="SUPFAM" id="SSF56019">
    <property type="entry name" value="The spindle assembly checkpoint protein mad2"/>
    <property type="match status" value="1"/>
</dbReference>
<feature type="domain" description="FCP1 homology" evidence="14">
    <location>
        <begin position="235"/>
        <end position="394"/>
    </location>
</feature>
<dbReference type="CDD" id="cd07521">
    <property type="entry name" value="HAD_FCP1-like"/>
    <property type="match status" value="1"/>
</dbReference>
<proteinExistence type="inferred from homology"/>
<dbReference type="SMART" id="SM00577">
    <property type="entry name" value="CPDc"/>
    <property type="match status" value="1"/>
</dbReference>
<evidence type="ECO:0000256" key="5">
    <source>
        <dbReference type="ARBA" id="ARBA00022801"/>
    </source>
</evidence>
<dbReference type="GO" id="GO:0007129">
    <property type="term" value="P:homologous chromosome pairing at meiosis"/>
    <property type="evidence" value="ECO:0007669"/>
    <property type="project" value="UniProtKB-ARBA"/>
</dbReference>
<evidence type="ECO:0000259" key="14">
    <source>
        <dbReference type="PROSITE" id="PS50969"/>
    </source>
</evidence>
<dbReference type="Gene3D" id="3.30.900.10">
    <property type="entry name" value="HORMA domain"/>
    <property type="match status" value="1"/>
</dbReference>
<dbReference type="GO" id="GO:0000228">
    <property type="term" value="C:nuclear chromosome"/>
    <property type="evidence" value="ECO:0007669"/>
    <property type="project" value="UniProtKB-ARBA"/>
</dbReference>
<keyword evidence="4" id="KW-0158">Chromosome</keyword>
<feature type="domain" description="SWIRM" evidence="13">
    <location>
        <begin position="779"/>
        <end position="879"/>
    </location>
</feature>
<evidence type="ECO:0000256" key="11">
    <source>
        <dbReference type="SAM" id="MobiDB-lite"/>
    </source>
</evidence>
<comment type="similarity">
    <text evidence="10">Belongs to the CTDSPL2 family.</text>
</comment>
<dbReference type="OrthoDB" id="1928087at2759"/>
<dbReference type="GeneID" id="105168412"/>
<dbReference type="KEGG" id="sind:105168412"/>
<dbReference type="InterPro" id="IPR036570">
    <property type="entry name" value="HORMA_dom_sf"/>
</dbReference>